<dbReference type="Proteomes" id="UP001597561">
    <property type="component" value="Unassembled WGS sequence"/>
</dbReference>
<dbReference type="PANTHER" id="PTHR38451">
    <property type="entry name" value="TRNA (ADENINE(22)-N(1))-METHYLTRANSFERASE"/>
    <property type="match status" value="1"/>
</dbReference>
<dbReference type="PIRSF" id="PIRSF018637">
    <property type="entry name" value="TrmK"/>
    <property type="match status" value="1"/>
</dbReference>
<dbReference type="EMBL" id="JBHUPG010000027">
    <property type="protein sequence ID" value="MFD2913180.1"/>
    <property type="molecule type" value="Genomic_DNA"/>
</dbReference>
<dbReference type="Gene3D" id="3.40.50.150">
    <property type="entry name" value="Vaccinia Virus protein VP39"/>
    <property type="match status" value="1"/>
</dbReference>
<evidence type="ECO:0000313" key="2">
    <source>
        <dbReference type="EMBL" id="MFD2913180.1"/>
    </source>
</evidence>
<reference evidence="3" key="1">
    <citation type="journal article" date="2019" name="Int. J. Syst. Evol. Microbiol.">
        <title>The Global Catalogue of Microorganisms (GCM) 10K type strain sequencing project: providing services to taxonomists for standard genome sequencing and annotation.</title>
        <authorList>
            <consortium name="The Broad Institute Genomics Platform"/>
            <consortium name="The Broad Institute Genome Sequencing Center for Infectious Disease"/>
            <person name="Wu L."/>
            <person name="Ma J."/>
        </authorList>
    </citation>
    <scope>NUCLEOTIDE SEQUENCE [LARGE SCALE GENOMIC DNA]</scope>
    <source>
        <strain evidence="3">KCTC 13528</strain>
    </source>
</reference>
<gene>
    <name evidence="2" type="ORF">ACFS5P_14930</name>
</gene>
<keyword evidence="1" id="KW-0175">Coiled coil</keyword>
<sequence>MNSSQLSQRLQAVADYVGRDEIVADIGSDHAYLPCYLVKKNRIKKAIAGEVVEGPYQSAVNQVKQDQLGDYIDVRKGNGLTVIEPGEVTTVAIAGMGGPLISEILENGKDRLEGVKKLILQPNISAISIRSWLQVNGWHISDERILEEDQKIYEVLLAERAEGQIDLSPSELLLGPVLIKNQTAIFKLKWEQELNQYKKILQQMEMAGQQSSLNKKKQEIEQKITMIEEAIQ</sequence>
<dbReference type="Pfam" id="PF04816">
    <property type="entry name" value="TrmK"/>
    <property type="match status" value="1"/>
</dbReference>
<feature type="coiled-coil region" evidence="1">
    <location>
        <begin position="187"/>
        <end position="230"/>
    </location>
</feature>
<dbReference type="RefSeq" id="WP_204727852.1">
    <property type="nucleotide sequence ID" value="NZ_JAFBDK010000001.1"/>
</dbReference>
<keyword evidence="3" id="KW-1185">Reference proteome</keyword>
<evidence type="ECO:0000313" key="3">
    <source>
        <dbReference type="Proteomes" id="UP001597561"/>
    </source>
</evidence>
<protein>
    <submittedName>
        <fullName evidence="2">tRNA (Adenine(22)-N(1))-methyltransferase</fullName>
    </submittedName>
</protein>
<accession>A0ABW5ZL25</accession>
<dbReference type="PANTHER" id="PTHR38451:SF1">
    <property type="entry name" value="TRNA (ADENINE(22)-N(1))-METHYLTRANSFERASE"/>
    <property type="match status" value="1"/>
</dbReference>
<dbReference type="InterPro" id="IPR029063">
    <property type="entry name" value="SAM-dependent_MTases_sf"/>
</dbReference>
<organism evidence="2 3">
    <name type="scientific">Jeotgalibacillus terrae</name>
    <dbReference type="NCBI Taxonomy" id="587735"/>
    <lineage>
        <taxon>Bacteria</taxon>
        <taxon>Bacillati</taxon>
        <taxon>Bacillota</taxon>
        <taxon>Bacilli</taxon>
        <taxon>Bacillales</taxon>
        <taxon>Caryophanaceae</taxon>
        <taxon>Jeotgalibacillus</taxon>
    </lineage>
</organism>
<proteinExistence type="predicted"/>
<dbReference type="Gene3D" id="1.10.287.1890">
    <property type="match status" value="1"/>
</dbReference>
<dbReference type="InterPro" id="IPR006901">
    <property type="entry name" value="TrmK"/>
</dbReference>
<comment type="caution">
    <text evidence="2">The sequence shown here is derived from an EMBL/GenBank/DDBJ whole genome shotgun (WGS) entry which is preliminary data.</text>
</comment>
<name>A0ABW5ZL25_9BACL</name>
<evidence type="ECO:0000256" key="1">
    <source>
        <dbReference type="SAM" id="Coils"/>
    </source>
</evidence>